<evidence type="ECO:0008006" key="3">
    <source>
        <dbReference type="Google" id="ProtNLM"/>
    </source>
</evidence>
<keyword evidence="2" id="KW-1185">Reference proteome</keyword>
<dbReference type="InterPro" id="IPR036397">
    <property type="entry name" value="RNaseH_sf"/>
</dbReference>
<sequence length="133" mass="15580">MRPLKLKKSPKLTEKQRADRLKFARERKNWSVKDWQWVLWSDESPYELYHLPNRQNDRVWVASSSDVQTVPTVKHSVKVHVWGMMSHRALSQLHVVPPKVVINGEYYRENILAKDCLDAIHRTAETGGVLKPL</sequence>
<comment type="caution">
    <text evidence="1">The sequence shown here is derived from an EMBL/GenBank/DDBJ whole genome shotgun (WGS) entry which is preliminary data.</text>
</comment>
<reference evidence="1 2" key="1">
    <citation type="submission" date="2019-07" db="EMBL/GenBank/DDBJ databases">
        <title>Draft genome assembly of a fouling barnacle, Amphibalanus amphitrite (Darwin, 1854): The first reference genome for Thecostraca.</title>
        <authorList>
            <person name="Kim W."/>
        </authorList>
    </citation>
    <scope>NUCLEOTIDE SEQUENCE [LARGE SCALE GENOMIC DNA]</scope>
    <source>
        <strain evidence="1">SNU_AA5</strain>
        <tissue evidence="1">Soma without cirri and trophi</tissue>
    </source>
</reference>
<protein>
    <recommendedName>
        <fullName evidence="3">Transposable element Tc1 transposase</fullName>
    </recommendedName>
</protein>
<dbReference type="OrthoDB" id="6368480at2759"/>
<name>A0A6A4WVJ6_AMPAM</name>
<organism evidence="1 2">
    <name type="scientific">Amphibalanus amphitrite</name>
    <name type="common">Striped barnacle</name>
    <name type="synonym">Balanus amphitrite</name>
    <dbReference type="NCBI Taxonomy" id="1232801"/>
    <lineage>
        <taxon>Eukaryota</taxon>
        <taxon>Metazoa</taxon>
        <taxon>Ecdysozoa</taxon>
        <taxon>Arthropoda</taxon>
        <taxon>Crustacea</taxon>
        <taxon>Multicrustacea</taxon>
        <taxon>Cirripedia</taxon>
        <taxon>Thoracica</taxon>
        <taxon>Thoracicalcarea</taxon>
        <taxon>Balanomorpha</taxon>
        <taxon>Balanoidea</taxon>
        <taxon>Balanidae</taxon>
        <taxon>Amphibalaninae</taxon>
        <taxon>Amphibalanus</taxon>
    </lineage>
</organism>
<dbReference type="Gene3D" id="3.30.420.10">
    <property type="entry name" value="Ribonuclease H-like superfamily/Ribonuclease H"/>
    <property type="match status" value="1"/>
</dbReference>
<dbReference type="EMBL" id="VIIS01000537">
    <property type="protein sequence ID" value="KAF0307834.1"/>
    <property type="molecule type" value="Genomic_DNA"/>
</dbReference>
<evidence type="ECO:0000313" key="1">
    <source>
        <dbReference type="EMBL" id="KAF0307834.1"/>
    </source>
</evidence>
<gene>
    <name evidence="1" type="ORF">FJT64_020849</name>
</gene>
<dbReference type="Proteomes" id="UP000440578">
    <property type="component" value="Unassembled WGS sequence"/>
</dbReference>
<evidence type="ECO:0000313" key="2">
    <source>
        <dbReference type="Proteomes" id="UP000440578"/>
    </source>
</evidence>
<accession>A0A6A4WVJ6</accession>
<proteinExistence type="predicted"/>
<dbReference type="AlphaFoldDB" id="A0A6A4WVJ6"/>
<dbReference type="GO" id="GO:0003676">
    <property type="term" value="F:nucleic acid binding"/>
    <property type="evidence" value="ECO:0007669"/>
    <property type="project" value="InterPro"/>
</dbReference>